<feature type="transmembrane region" description="Helical" evidence="1">
    <location>
        <begin position="120"/>
        <end position="142"/>
    </location>
</feature>
<keyword evidence="1" id="KW-1133">Transmembrane helix</keyword>
<feature type="transmembrane region" description="Helical" evidence="1">
    <location>
        <begin position="95"/>
        <end position="114"/>
    </location>
</feature>
<keyword evidence="1" id="KW-0812">Transmembrane</keyword>
<evidence type="ECO:0000313" key="3">
    <source>
        <dbReference type="Proteomes" id="UP000179219"/>
    </source>
</evidence>
<feature type="transmembrane region" description="Helical" evidence="1">
    <location>
        <begin position="9"/>
        <end position="26"/>
    </location>
</feature>
<feature type="transmembrane region" description="Helical" evidence="1">
    <location>
        <begin position="32"/>
        <end position="54"/>
    </location>
</feature>
<organism evidence="2 3">
    <name type="scientific">Candidatus Woesebacteria bacterium RBG_13_34_9</name>
    <dbReference type="NCBI Taxonomy" id="1802477"/>
    <lineage>
        <taxon>Bacteria</taxon>
        <taxon>Candidatus Woeseibacteriota</taxon>
    </lineage>
</organism>
<dbReference type="EMBL" id="MGFP01000002">
    <property type="protein sequence ID" value="OGM10653.1"/>
    <property type="molecule type" value="Genomic_DNA"/>
</dbReference>
<dbReference type="AlphaFoldDB" id="A0A1F7X6X2"/>
<proteinExistence type="predicted"/>
<dbReference type="Proteomes" id="UP000179219">
    <property type="component" value="Unassembled WGS sequence"/>
</dbReference>
<sequence>MNRDMKKDLITHFSFFIALFALIVVYKQWFDFRYIPFVIGGILGTLLPDIDYLVNSYLLYPNESVSKEIVSLVGKRKFFQTWNYMVENRKLAKDLLIHSSIFQIIFAIFALIIITSSGSLLGFGIVLAFMLHLFIDQLVDLIENKNVENWYIRFPINLDLLQKKWFLVLNGIVILVFGFLLY</sequence>
<evidence type="ECO:0000256" key="1">
    <source>
        <dbReference type="SAM" id="Phobius"/>
    </source>
</evidence>
<name>A0A1F7X6X2_9BACT</name>
<comment type="caution">
    <text evidence="2">The sequence shown here is derived from an EMBL/GenBank/DDBJ whole genome shotgun (WGS) entry which is preliminary data.</text>
</comment>
<accession>A0A1F7X6X2</accession>
<protein>
    <submittedName>
        <fullName evidence="2">Uncharacterized protein</fullName>
    </submittedName>
</protein>
<evidence type="ECO:0000313" key="2">
    <source>
        <dbReference type="EMBL" id="OGM10653.1"/>
    </source>
</evidence>
<reference evidence="2 3" key="1">
    <citation type="journal article" date="2016" name="Nat. Commun.">
        <title>Thousands of microbial genomes shed light on interconnected biogeochemical processes in an aquifer system.</title>
        <authorList>
            <person name="Anantharaman K."/>
            <person name="Brown C.T."/>
            <person name="Hug L.A."/>
            <person name="Sharon I."/>
            <person name="Castelle C.J."/>
            <person name="Probst A.J."/>
            <person name="Thomas B.C."/>
            <person name="Singh A."/>
            <person name="Wilkins M.J."/>
            <person name="Karaoz U."/>
            <person name="Brodie E.L."/>
            <person name="Williams K.H."/>
            <person name="Hubbard S.S."/>
            <person name="Banfield J.F."/>
        </authorList>
    </citation>
    <scope>NUCLEOTIDE SEQUENCE [LARGE SCALE GENOMIC DNA]</scope>
</reference>
<keyword evidence="1" id="KW-0472">Membrane</keyword>
<feature type="transmembrane region" description="Helical" evidence="1">
    <location>
        <begin position="163"/>
        <end position="181"/>
    </location>
</feature>
<gene>
    <name evidence="2" type="ORF">A2159_01040</name>
</gene>